<dbReference type="RefSeq" id="WP_048073250.1">
    <property type="nucleotide sequence ID" value="NZ_JARVXG010000037.1"/>
</dbReference>
<dbReference type="PANTHER" id="PTHR47396:SF1">
    <property type="entry name" value="ATP-DEPENDENT HELICASE IRC3-RELATED"/>
    <property type="match status" value="1"/>
</dbReference>
<protein>
    <submittedName>
        <fullName evidence="3">Restriction endonuclease</fullName>
    </submittedName>
</protein>
<gene>
    <name evidence="3" type="ORF">DSM1535_1843</name>
</gene>
<reference evidence="3" key="1">
    <citation type="submission" date="2014-08" db="EMBL/GenBank/DDBJ databases">
        <authorList>
            <person name="Wibberg D."/>
        </authorList>
    </citation>
    <scope>NUCLEOTIDE SEQUENCE</scope>
</reference>
<dbReference type="SUPFAM" id="SSF52540">
    <property type="entry name" value="P-loop containing nucleoside triphosphate hydrolases"/>
    <property type="match status" value="2"/>
</dbReference>
<dbReference type="AlphaFoldDB" id="A0A090I495"/>
<dbReference type="EMBL" id="LN515531">
    <property type="protein sequence ID" value="CEA14168.1"/>
    <property type="molecule type" value="Genomic_DNA"/>
</dbReference>
<dbReference type="GO" id="GO:0005524">
    <property type="term" value="F:ATP binding"/>
    <property type="evidence" value="ECO:0007669"/>
    <property type="project" value="InterPro"/>
</dbReference>
<dbReference type="KEGG" id="mfi:DSM1535_1843"/>
<keyword evidence="3" id="KW-0255">Endonuclease</keyword>
<organism evidence="3">
    <name type="scientific">Methanobacterium formicicum</name>
    <dbReference type="NCBI Taxonomy" id="2162"/>
    <lineage>
        <taxon>Archaea</taxon>
        <taxon>Methanobacteriati</taxon>
        <taxon>Methanobacteriota</taxon>
        <taxon>Methanomada group</taxon>
        <taxon>Methanobacteria</taxon>
        <taxon>Methanobacteriales</taxon>
        <taxon>Methanobacteriaceae</taxon>
        <taxon>Methanobacterium</taxon>
    </lineage>
</organism>
<dbReference type="PANTHER" id="PTHR47396">
    <property type="entry name" value="TYPE I RESTRICTION ENZYME ECOKI R PROTEIN"/>
    <property type="match status" value="1"/>
</dbReference>
<dbReference type="Gene3D" id="3.40.50.300">
    <property type="entry name" value="P-loop containing nucleotide triphosphate hydrolases"/>
    <property type="match status" value="2"/>
</dbReference>
<proteinExistence type="predicted"/>
<dbReference type="GO" id="GO:0015668">
    <property type="term" value="F:type III site-specific deoxyribonuclease activity"/>
    <property type="evidence" value="ECO:0007669"/>
    <property type="project" value="InterPro"/>
</dbReference>
<sequence>MKLKFDPNLEYQDEAISAIVDLFEGQNSMQSYFTVPGVQVGLYDAGQGIGNRLEISNDDILENLKKVQLQNFLAPSETLSPNNLNFDIEMETGTGKTYVYLKTVFELNKKYGFTKFIIVVPSIAIKEGVYKAIQMTRDHFKGLYDNVIYDSFIYDSQKLEQVRNFAVNSNIQIMIINIDAFRRSFTDPTKETKANIIHRENDKLSGMKPIELIQETNPIVIIDEPQSTSATVKAKEAIASLNPLCTLQYSATHKEIHNLVYKLDAIDAYDKGLVKQIEVASFESADYHNKAYLKLVSVDNKKSPITAKIEIDSFNKGKTKRKTVTVKQGDDLSSRKLGNREIYEGYVVNEIYCEEGNEYVDFTNREDVLAIGKPVGDIDDLLIKRQQIRKTIEEHLNKELKLNPLGIKVLSLFFIDKVANYRYYDEEGNPQKGIYAEIFEEEYKKVISKQKYSTLLKEIDLETPADGVHNGYFSQDKKGVLKDTRGNTLADDDTYSLIMKDKEKLLSFDSKLRFIFSHSALREGWDNPNVFQICTLNETRSTIKKRQEIGRGLRLCVNQEGERIKDNQINTLTVMANESYEDFAKTLQKEIEDDEGIKFGIIQKHTFASISFENDKGELEHLGSQASEEIFNHFKDKGYIDAKGKVQDELKIAIKQKAVEIPEKYQQFKEDIEAAARKLTKKLDIKNLNDKKEVKINKQVYLSEEFKAFWDKIKYKTTYAVDFDSQELINNCSKAMDENLDVKTPKLIYTKAGLLIKGKGIESFEKQHGVVHSEEDEILLPDIITFLQNETYLTRRTLVDILIKSDTLKQFKRNPQQYMEDTLKIISSQMNHMIVDGIKYTKIGDSEYYAQELFNETELFGYLSKNMLESERSVYDHVIYDSEIEKGFAERFEEDENIILYAKLPPWFKIPTPLGSYNPDWAVLLDKEGEQKLYFVLETKGNVDIGSLRQTEADKIKCGKKHFEALSQDVEFKAVDNFNSFIENI</sequence>
<accession>A0A090I495</accession>
<evidence type="ECO:0000259" key="1">
    <source>
        <dbReference type="Pfam" id="PF04851"/>
    </source>
</evidence>
<dbReference type="Pfam" id="PF04851">
    <property type="entry name" value="ResIII"/>
    <property type="match status" value="1"/>
</dbReference>
<keyword evidence="3" id="KW-0378">Hydrolase</keyword>
<keyword evidence="3" id="KW-0540">Nuclease</keyword>
<dbReference type="Pfam" id="PF19778">
    <property type="entry name" value="RE_endonuc"/>
    <property type="match status" value="1"/>
</dbReference>
<dbReference type="REBASE" id="92878">
    <property type="entry name" value="Mfo1535ORF1842P"/>
</dbReference>
<dbReference type="InterPro" id="IPR045572">
    <property type="entry name" value="RE_endonuc_C"/>
</dbReference>
<evidence type="ECO:0000259" key="2">
    <source>
        <dbReference type="Pfam" id="PF19778"/>
    </source>
</evidence>
<dbReference type="PATRIC" id="fig|2162.9.peg.1894"/>
<name>A0A090I495_METFO</name>
<evidence type="ECO:0000313" key="3">
    <source>
        <dbReference type="EMBL" id="CEA14168.1"/>
    </source>
</evidence>
<feature type="domain" description="Type III restriction enzyme C-terminal endonuclease" evidence="2">
    <location>
        <begin position="871"/>
        <end position="977"/>
    </location>
</feature>
<feature type="domain" description="Helicase/UvrB N-terminal" evidence="1">
    <location>
        <begin position="63"/>
        <end position="254"/>
    </location>
</feature>
<dbReference type="GO" id="GO:0003677">
    <property type="term" value="F:DNA binding"/>
    <property type="evidence" value="ECO:0007669"/>
    <property type="project" value="InterPro"/>
</dbReference>
<dbReference type="GO" id="GO:0005829">
    <property type="term" value="C:cytosol"/>
    <property type="evidence" value="ECO:0007669"/>
    <property type="project" value="TreeGrafter"/>
</dbReference>
<dbReference type="InterPro" id="IPR050742">
    <property type="entry name" value="Helicase_Restrict-Modif_Enz"/>
</dbReference>
<dbReference type="InterPro" id="IPR006935">
    <property type="entry name" value="Helicase/UvrB_N"/>
</dbReference>
<dbReference type="InterPro" id="IPR027417">
    <property type="entry name" value="P-loop_NTPase"/>
</dbReference>